<name>A0A0S4SC14_CAMHY</name>
<dbReference type="AlphaFoldDB" id="A0A0S4SC14"/>
<evidence type="ECO:0000313" key="5">
    <source>
        <dbReference type="Proteomes" id="UP000052237"/>
    </source>
</evidence>
<dbReference type="Gene3D" id="3.40.50.2000">
    <property type="entry name" value="Glycogen Phosphorylase B"/>
    <property type="match status" value="2"/>
</dbReference>
<dbReference type="GO" id="GO:0016758">
    <property type="term" value="F:hexosyltransferase activity"/>
    <property type="evidence" value="ECO:0007669"/>
    <property type="project" value="TreeGrafter"/>
</dbReference>
<evidence type="ECO:0000259" key="2">
    <source>
        <dbReference type="Pfam" id="PF13439"/>
    </source>
</evidence>
<proteinExistence type="predicted"/>
<dbReference type="EMBL" id="FAVB01000003">
    <property type="protein sequence ID" value="CUU83950.1"/>
    <property type="molecule type" value="Genomic_DNA"/>
</dbReference>
<dbReference type="EMBL" id="FAUW01000003">
    <property type="protein sequence ID" value="CUU82048.1"/>
    <property type="molecule type" value="Genomic_DNA"/>
</dbReference>
<dbReference type="RefSeq" id="WP_059431183.1">
    <property type="nucleotide sequence ID" value="NZ_FAUW01000003.1"/>
</dbReference>
<dbReference type="PANTHER" id="PTHR45947:SF3">
    <property type="entry name" value="SULFOQUINOVOSYL TRANSFERASE SQD2"/>
    <property type="match status" value="1"/>
</dbReference>
<keyword evidence="4" id="KW-0808">Transferase</keyword>
<comment type="caution">
    <text evidence="4">The sequence shown here is derived from an EMBL/GenBank/DDBJ whole genome shotgun (WGS) entry which is preliminary data.</text>
</comment>
<feature type="domain" description="Glycosyltransferase subfamily 4-like N-terminal" evidence="2">
    <location>
        <begin position="13"/>
        <end position="162"/>
    </location>
</feature>
<accession>A0A9W5ASL6</accession>
<keyword evidence="4" id="KW-0328">Glycosyltransferase</keyword>
<reference evidence="5 6" key="1">
    <citation type="submission" date="2015-11" db="EMBL/GenBank/DDBJ databases">
        <authorList>
            <consortium name="Pathogen Informatics"/>
        </authorList>
    </citation>
    <scope>NUCLEOTIDE SEQUENCE [LARGE SCALE GENOMIC DNA]</scope>
    <source>
        <strain evidence="4 5">006A-0059</strain>
        <strain evidence="3 6">006A-0191</strain>
    </source>
</reference>
<dbReference type="EC" id="2.4.1.-" evidence="4"/>
<feature type="domain" description="Glycosyl transferase family 1" evidence="1">
    <location>
        <begin position="174"/>
        <end position="328"/>
    </location>
</feature>
<evidence type="ECO:0000313" key="3">
    <source>
        <dbReference type="EMBL" id="CUU82048.1"/>
    </source>
</evidence>
<dbReference type="InterPro" id="IPR001296">
    <property type="entry name" value="Glyco_trans_1"/>
</dbReference>
<dbReference type="Proteomes" id="UP000052257">
    <property type="component" value="Unassembled WGS sequence"/>
</dbReference>
<sequence length="362" mass="40685">MKIVQILPELNEGGVERGVIDINRALAQNNFKSFVISKGGKLAEHISRDGGKHIKFNVFSKNIFSFIFRVFELRKILKEISPDIIHVRSRLPAWLAFFANKTLKLKVVSTVHGLNSPNFYSKIMTKADAIIVPSNCVKEHILKYFKADIKKITVIARGVDLKTFNPSNLDKNFIEEFKAKFGIQNGDFIVTSVGRITELKDYETFIKAISLLAKTQKVKALIVGSSHQKKQQYFKSLQDLVVNLGLKNSVIFTGNQSKIAEIYALSDVVVSSSKKPESFGRSVAEALALNTPVVASNHGGVKDIIIKGQNGFFFEIGDFNGLSNMILQARELKFDGFEYIKNNFSFEQMFDKTIKIYEETAK</sequence>
<dbReference type="InterPro" id="IPR028098">
    <property type="entry name" value="Glyco_trans_4-like_N"/>
</dbReference>
<dbReference type="CDD" id="cd03819">
    <property type="entry name" value="GT4_WavL-like"/>
    <property type="match status" value="1"/>
</dbReference>
<protein>
    <submittedName>
        <fullName evidence="4">Glycosyltransferase</fullName>
        <ecNumber evidence="4">2.4.1.-</ecNumber>
    </submittedName>
</protein>
<gene>
    <name evidence="4" type="primary">mgtA_2</name>
    <name evidence="3" type="synonym">mgtA</name>
    <name evidence="4" type="ORF">ERS686654_01472</name>
    <name evidence="3" type="ORF">ERS739220_01286</name>
</gene>
<dbReference type="Proteomes" id="UP000052237">
    <property type="component" value="Unassembled WGS sequence"/>
</dbReference>
<organism evidence="4 5">
    <name type="scientific">Campylobacter hyointestinalis subsp. hyointestinalis</name>
    <dbReference type="NCBI Taxonomy" id="91352"/>
    <lineage>
        <taxon>Bacteria</taxon>
        <taxon>Pseudomonadati</taxon>
        <taxon>Campylobacterota</taxon>
        <taxon>Epsilonproteobacteria</taxon>
        <taxon>Campylobacterales</taxon>
        <taxon>Campylobacteraceae</taxon>
        <taxon>Campylobacter</taxon>
    </lineage>
</organism>
<accession>A0A0S4SC14</accession>
<dbReference type="InterPro" id="IPR050194">
    <property type="entry name" value="Glycosyltransferase_grp1"/>
</dbReference>
<dbReference type="Pfam" id="PF13439">
    <property type="entry name" value="Glyco_transf_4"/>
    <property type="match status" value="1"/>
</dbReference>
<evidence type="ECO:0000313" key="4">
    <source>
        <dbReference type="EMBL" id="CUU83950.1"/>
    </source>
</evidence>
<evidence type="ECO:0000313" key="6">
    <source>
        <dbReference type="Proteomes" id="UP000052257"/>
    </source>
</evidence>
<dbReference type="PANTHER" id="PTHR45947">
    <property type="entry name" value="SULFOQUINOVOSYL TRANSFERASE SQD2"/>
    <property type="match status" value="1"/>
</dbReference>
<dbReference type="Pfam" id="PF00534">
    <property type="entry name" value="Glycos_transf_1"/>
    <property type="match status" value="1"/>
</dbReference>
<keyword evidence="5" id="KW-1185">Reference proteome</keyword>
<dbReference type="SUPFAM" id="SSF53756">
    <property type="entry name" value="UDP-Glycosyltransferase/glycogen phosphorylase"/>
    <property type="match status" value="1"/>
</dbReference>
<evidence type="ECO:0000259" key="1">
    <source>
        <dbReference type="Pfam" id="PF00534"/>
    </source>
</evidence>